<organism evidence="1 2">
    <name type="scientific">Rangifer tarandus platyrhynchus</name>
    <name type="common">Svalbard reindeer</name>
    <dbReference type="NCBI Taxonomy" id="3082113"/>
    <lineage>
        <taxon>Eukaryota</taxon>
        <taxon>Metazoa</taxon>
        <taxon>Chordata</taxon>
        <taxon>Craniata</taxon>
        <taxon>Vertebrata</taxon>
        <taxon>Euteleostomi</taxon>
        <taxon>Mammalia</taxon>
        <taxon>Eutheria</taxon>
        <taxon>Laurasiatheria</taxon>
        <taxon>Artiodactyla</taxon>
        <taxon>Ruminantia</taxon>
        <taxon>Pecora</taxon>
        <taxon>Cervidae</taxon>
        <taxon>Odocoileinae</taxon>
        <taxon>Rangifer</taxon>
    </lineage>
</organism>
<sequence length="162" mass="17350">MGVLLGSRAHRPPAERTRVKPGRLRDSAQQPSSASLKGSAEPAKLWPWDCPPIKKDLQAYDVVAVLKSSSCVRVDQQRRGGGRVCYRSVSRDCVGSGDSREPKGDRKLSQEGRRGGGLQCEGRKSPQGSDVHLGGLLVLKSSSPVAQGAAPFCGRAHPRLEL</sequence>
<evidence type="ECO:0000313" key="1">
    <source>
        <dbReference type="EMBL" id="CAI9693109.1"/>
    </source>
</evidence>
<protein>
    <submittedName>
        <fullName evidence="1">Uncharacterized protein</fullName>
    </submittedName>
</protein>
<evidence type="ECO:0000313" key="2">
    <source>
        <dbReference type="Proteomes" id="UP001162501"/>
    </source>
</evidence>
<accession>A0ACB0DY72</accession>
<dbReference type="EMBL" id="OX596095">
    <property type="protein sequence ID" value="CAI9693109.1"/>
    <property type="molecule type" value="Genomic_DNA"/>
</dbReference>
<dbReference type="Proteomes" id="UP001162501">
    <property type="component" value="Chromosome 11"/>
</dbReference>
<name>A0ACB0DY72_RANTA</name>
<reference evidence="1" key="1">
    <citation type="submission" date="2023-05" db="EMBL/GenBank/DDBJ databases">
        <authorList>
            <consortium name="ELIXIR-Norway"/>
        </authorList>
    </citation>
    <scope>NUCLEOTIDE SEQUENCE</scope>
</reference>
<proteinExistence type="predicted"/>
<gene>
    <name evidence="1" type="ORF">MRATA1EN3_LOCUS4322</name>
</gene>